<accession>A0AAD8Y2N6</accession>
<keyword evidence="3" id="KW-1185">Reference proteome</keyword>
<reference evidence="2" key="1">
    <citation type="submission" date="2023-06" db="EMBL/GenBank/DDBJ databases">
        <title>Survivors Of The Sea: Transcriptome response of Skeletonema marinoi to long-term dormancy.</title>
        <authorList>
            <person name="Pinder M.I.M."/>
            <person name="Kourtchenko O."/>
            <person name="Robertson E.K."/>
            <person name="Larsson T."/>
            <person name="Maumus F."/>
            <person name="Osuna-Cruz C.M."/>
            <person name="Vancaester E."/>
            <person name="Stenow R."/>
            <person name="Vandepoele K."/>
            <person name="Ploug H."/>
            <person name="Bruchert V."/>
            <person name="Godhe A."/>
            <person name="Topel M."/>
        </authorList>
    </citation>
    <scope>NUCLEOTIDE SEQUENCE</scope>
    <source>
        <strain evidence="2">R05AC</strain>
    </source>
</reference>
<dbReference type="Proteomes" id="UP001224775">
    <property type="component" value="Unassembled WGS sequence"/>
</dbReference>
<dbReference type="SUPFAM" id="SSF82185">
    <property type="entry name" value="Histone H3 K4-specific methyltransferase SET7/9 N-terminal domain"/>
    <property type="match status" value="1"/>
</dbReference>
<sequence>MTYKDGRVCEGIWKDGNIDYEGELKPHGSGEMIYTSGSMYEGEWKESKRHGKGIYKYFASAERIQIYRRVEGGEEVWLV</sequence>
<dbReference type="EMBL" id="JATAAI010000023">
    <property type="protein sequence ID" value="KAK1737716.1"/>
    <property type="molecule type" value="Genomic_DNA"/>
</dbReference>
<proteinExistence type="predicted"/>
<dbReference type="InterPro" id="IPR003409">
    <property type="entry name" value="MORN"/>
</dbReference>
<dbReference type="PANTHER" id="PTHR43215:SF14">
    <property type="entry name" value="RADIAL SPOKE HEAD 1 HOMOLOG"/>
    <property type="match status" value="1"/>
</dbReference>
<comment type="caution">
    <text evidence="2">The sequence shown here is derived from an EMBL/GenBank/DDBJ whole genome shotgun (WGS) entry which is preliminary data.</text>
</comment>
<dbReference type="PANTHER" id="PTHR43215">
    <property type="entry name" value="RADIAL SPOKE HEAD 1 HOMOLOG"/>
    <property type="match status" value="1"/>
</dbReference>
<protein>
    <recommendedName>
        <fullName evidence="4">MORN repeat-containing protein 5</fullName>
    </recommendedName>
</protein>
<dbReference type="AlphaFoldDB" id="A0AAD8Y2N6"/>
<evidence type="ECO:0000313" key="3">
    <source>
        <dbReference type="Proteomes" id="UP001224775"/>
    </source>
</evidence>
<organism evidence="2 3">
    <name type="scientific">Skeletonema marinoi</name>
    <dbReference type="NCBI Taxonomy" id="267567"/>
    <lineage>
        <taxon>Eukaryota</taxon>
        <taxon>Sar</taxon>
        <taxon>Stramenopiles</taxon>
        <taxon>Ochrophyta</taxon>
        <taxon>Bacillariophyta</taxon>
        <taxon>Coscinodiscophyceae</taxon>
        <taxon>Thalassiosirophycidae</taxon>
        <taxon>Thalassiosirales</taxon>
        <taxon>Skeletonemataceae</taxon>
        <taxon>Skeletonema</taxon>
        <taxon>Skeletonema marinoi-dohrnii complex</taxon>
    </lineage>
</organism>
<keyword evidence="1" id="KW-0677">Repeat</keyword>
<gene>
    <name evidence="2" type="ORF">QTG54_011488</name>
</gene>
<evidence type="ECO:0008006" key="4">
    <source>
        <dbReference type="Google" id="ProtNLM"/>
    </source>
</evidence>
<evidence type="ECO:0000256" key="1">
    <source>
        <dbReference type="ARBA" id="ARBA00022737"/>
    </source>
</evidence>
<name>A0AAD8Y2N6_9STRA</name>
<dbReference type="Pfam" id="PF02493">
    <property type="entry name" value="MORN"/>
    <property type="match status" value="2"/>
</dbReference>
<dbReference type="Gene3D" id="2.20.110.10">
    <property type="entry name" value="Histone H3 K4-specific methyltransferase SET7/9 N-terminal domain"/>
    <property type="match status" value="1"/>
</dbReference>
<evidence type="ECO:0000313" key="2">
    <source>
        <dbReference type="EMBL" id="KAK1737716.1"/>
    </source>
</evidence>